<keyword evidence="1" id="KW-0812">Transmembrane</keyword>
<keyword evidence="1" id="KW-0472">Membrane</keyword>
<proteinExistence type="predicted"/>
<feature type="transmembrane region" description="Helical" evidence="1">
    <location>
        <begin position="21"/>
        <end position="49"/>
    </location>
</feature>
<dbReference type="OrthoDB" id="515558at2"/>
<organism evidence="3">
    <name type="scientific">Tolypothrix bouteillei VB521301</name>
    <dbReference type="NCBI Taxonomy" id="1479485"/>
    <lineage>
        <taxon>Bacteria</taxon>
        <taxon>Bacillati</taxon>
        <taxon>Cyanobacteriota</taxon>
        <taxon>Cyanophyceae</taxon>
        <taxon>Nostocales</taxon>
        <taxon>Tolypothrichaceae</taxon>
        <taxon>Tolypothrix</taxon>
    </lineage>
</organism>
<feature type="transmembrane region" description="Helical" evidence="1">
    <location>
        <begin position="69"/>
        <end position="98"/>
    </location>
</feature>
<sequence>MADQKIAQPTDSQAQVPTNPLRCIIGAVISGALTYGLYSLMIGIVTTYANKPIASNSQLAANIASAVRTLVIGVTALGTGVFGIVTIGLLALAVQLVVQKQTGKQN</sequence>
<name>A0A0C1R3V2_9CYAN</name>
<dbReference type="EMBL" id="JHEG04000001">
    <property type="protein sequence ID" value="KAF3890465.1"/>
    <property type="molecule type" value="Genomic_DNA"/>
</dbReference>
<evidence type="ECO:0000313" key="3">
    <source>
        <dbReference type="EMBL" id="KIE12219.1"/>
    </source>
</evidence>
<dbReference type="AlphaFoldDB" id="A0A0C1R3V2"/>
<protein>
    <submittedName>
        <fullName evidence="2">DUF3082 domain-containing protein</fullName>
    </submittedName>
</protein>
<reference evidence="3" key="1">
    <citation type="journal article" date="2015" name="Genome Announc.">
        <title>Draft Genome Sequence of Tolypothrix boutellei Strain VB521301.</title>
        <authorList>
            <person name="Chandrababunaidu M.M."/>
            <person name="Singh D."/>
            <person name="Sen D."/>
            <person name="Bhan S."/>
            <person name="Das S."/>
            <person name="Gupta A."/>
            <person name="Adhikary S.P."/>
            <person name="Tripathy S."/>
        </authorList>
    </citation>
    <scope>NUCLEOTIDE SEQUENCE</scope>
    <source>
        <strain evidence="3">VB521301</strain>
    </source>
</reference>
<gene>
    <name evidence="3" type="ORF">DA73_0211670</name>
    <name evidence="2" type="ORF">DA73_0400037185</name>
</gene>
<evidence type="ECO:0000313" key="4">
    <source>
        <dbReference type="Proteomes" id="UP000029738"/>
    </source>
</evidence>
<dbReference type="EMBL" id="JHEG02000037">
    <property type="protein sequence ID" value="KIE12219.1"/>
    <property type="molecule type" value="Genomic_DNA"/>
</dbReference>
<dbReference type="InterPro" id="IPR021434">
    <property type="entry name" value="DUF3082"/>
</dbReference>
<keyword evidence="4" id="KW-1185">Reference proteome</keyword>
<comment type="caution">
    <text evidence="3">The sequence shown here is derived from an EMBL/GenBank/DDBJ whole genome shotgun (WGS) entry which is preliminary data.</text>
</comment>
<evidence type="ECO:0000256" key="1">
    <source>
        <dbReference type="SAM" id="Phobius"/>
    </source>
</evidence>
<keyword evidence="1" id="KW-1133">Transmembrane helix</keyword>
<dbReference type="Proteomes" id="UP000029738">
    <property type="component" value="Unassembled WGS sequence"/>
</dbReference>
<dbReference type="Pfam" id="PF11282">
    <property type="entry name" value="DUF3082"/>
    <property type="match status" value="1"/>
</dbReference>
<accession>A0A0C1R3V2</accession>
<reference evidence="2" key="2">
    <citation type="submission" date="2019-11" db="EMBL/GenBank/DDBJ databases">
        <title>Improved Assembly of Tolypothrix boutellei genome.</title>
        <authorList>
            <person name="Sarangi A.N."/>
            <person name="Mukherjee M."/>
            <person name="Ghosh S."/>
            <person name="Singh D."/>
            <person name="Das A."/>
            <person name="Kant S."/>
            <person name="Prusty A."/>
            <person name="Tripathy S."/>
        </authorList>
    </citation>
    <scope>NUCLEOTIDE SEQUENCE</scope>
    <source>
        <strain evidence="2">VB521301</strain>
    </source>
</reference>
<dbReference type="RefSeq" id="WP_038073078.1">
    <property type="nucleotide sequence ID" value="NZ_JHEG04000001.1"/>
</dbReference>
<evidence type="ECO:0000313" key="2">
    <source>
        <dbReference type="EMBL" id="KAF3890465.1"/>
    </source>
</evidence>
<dbReference type="STRING" id="1479485.DA73_0211670"/>